<proteinExistence type="predicted"/>
<evidence type="ECO:0000256" key="1">
    <source>
        <dbReference type="SAM" id="Phobius"/>
    </source>
</evidence>
<feature type="transmembrane region" description="Helical" evidence="1">
    <location>
        <begin position="97"/>
        <end position="115"/>
    </location>
</feature>
<protein>
    <submittedName>
        <fullName evidence="4">FecR domain-containing protein</fullName>
    </submittedName>
</protein>
<keyword evidence="5" id="KW-1185">Reference proteome</keyword>
<dbReference type="InterPro" id="IPR032508">
    <property type="entry name" value="FecR_C"/>
</dbReference>
<dbReference type="PIRSF" id="PIRSF018266">
    <property type="entry name" value="FecR"/>
    <property type="match status" value="1"/>
</dbReference>
<dbReference type="Pfam" id="PF04773">
    <property type="entry name" value="FecR"/>
    <property type="match status" value="1"/>
</dbReference>
<dbReference type="InterPro" id="IPR006860">
    <property type="entry name" value="FecR"/>
</dbReference>
<gene>
    <name evidence="4" type="ORF">RT717_27440</name>
</gene>
<sequence>MSKQSPHIVTNELLAKYFAGEASDAESAAVMMWVAESAANEEAFVQQKMLWEDLGAVMTDDATTHTSFDVDAAWANVKTAKATAVSNQRKLERRNPWIMRIAASLVLLGGITYFLRSYFAEVQMTEVASASEIINVDLLDGSHITLNEESIIQYPEEFAANLRQVNLKGEAFFEVEPDTVKPFVIHAGPAIITVLGTSFNVKSSAMEDTVAVFVATGRVSFSVGTQEVILTPGEKATYTAKSGLLASTGGSTSTGVDQFWRTRRLSFAGHSLPDVIDAIEEAYFVDIELENEQMANCRLSVNFENDSLNNILDVIALTLDLKVSKSGNVILLKGTGCPEN</sequence>
<keyword evidence="1" id="KW-1133">Transmembrane helix</keyword>
<accession>A0ABZ0IQH1</accession>
<dbReference type="Gene3D" id="2.60.120.1440">
    <property type="match status" value="1"/>
</dbReference>
<dbReference type="EMBL" id="CP136051">
    <property type="protein sequence ID" value="WOK06806.1"/>
    <property type="molecule type" value="Genomic_DNA"/>
</dbReference>
<dbReference type="Gene3D" id="3.55.50.30">
    <property type="match status" value="1"/>
</dbReference>
<dbReference type="RefSeq" id="WP_317489507.1">
    <property type="nucleotide sequence ID" value="NZ_CP136051.1"/>
</dbReference>
<feature type="domain" description="Protein FecR C-terminal" evidence="3">
    <location>
        <begin position="264"/>
        <end position="331"/>
    </location>
</feature>
<reference evidence="4 5" key="1">
    <citation type="journal article" date="2023" name="Microbiol. Resour. Announc.">
        <title>Complete Genome Sequence of Imperialibacter roseus strain P4T.</title>
        <authorList>
            <person name="Tizabi D.R."/>
            <person name="Bachvaroff T."/>
            <person name="Hill R.T."/>
        </authorList>
    </citation>
    <scope>NUCLEOTIDE SEQUENCE [LARGE SCALE GENOMIC DNA]</scope>
    <source>
        <strain evidence="4 5">P4T</strain>
    </source>
</reference>
<feature type="domain" description="FecR protein" evidence="2">
    <location>
        <begin position="129"/>
        <end position="219"/>
    </location>
</feature>
<dbReference type="Pfam" id="PF16344">
    <property type="entry name" value="FecR_C"/>
    <property type="match status" value="1"/>
</dbReference>
<name>A0ABZ0IQH1_9BACT</name>
<evidence type="ECO:0000259" key="3">
    <source>
        <dbReference type="Pfam" id="PF16344"/>
    </source>
</evidence>
<evidence type="ECO:0000313" key="5">
    <source>
        <dbReference type="Proteomes" id="UP001302349"/>
    </source>
</evidence>
<dbReference type="InterPro" id="IPR012373">
    <property type="entry name" value="Ferrdict_sens_TM"/>
</dbReference>
<organism evidence="4 5">
    <name type="scientific">Imperialibacter roseus</name>
    <dbReference type="NCBI Taxonomy" id="1324217"/>
    <lineage>
        <taxon>Bacteria</taxon>
        <taxon>Pseudomonadati</taxon>
        <taxon>Bacteroidota</taxon>
        <taxon>Cytophagia</taxon>
        <taxon>Cytophagales</taxon>
        <taxon>Flammeovirgaceae</taxon>
        <taxon>Imperialibacter</taxon>
    </lineage>
</organism>
<evidence type="ECO:0000313" key="4">
    <source>
        <dbReference type="EMBL" id="WOK06806.1"/>
    </source>
</evidence>
<evidence type="ECO:0000259" key="2">
    <source>
        <dbReference type="Pfam" id="PF04773"/>
    </source>
</evidence>
<dbReference type="PANTHER" id="PTHR30273">
    <property type="entry name" value="PERIPLASMIC SIGNAL SENSOR AND SIGMA FACTOR ACTIVATOR FECR-RELATED"/>
    <property type="match status" value="1"/>
</dbReference>
<keyword evidence="1" id="KW-0472">Membrane</keyword>
<keyword evidence="1" id="KW-0812">Transmembrane</keyword>
<dbReference type="PANTHER" id="PTHR30273:SF2">
    <property type="entry name" value="PROTEIN FECR"/>
    <property type="match status" value="1"/>
</dbReference>
<dbReference type="Proteomes" id="UP001302349">
    <property type="component" value="Chromosome"/>
</dbReference>